<organism evidence="2 3">
    <name type="scientific">Planococcus faecalis</name>
    <dbReference type="NCBI Taxonomy" id="1598147"/>
    <lineage>
        <taxon>Bacteria</taxon>
        <taxon>Bacillati</taxon>
        <taxon>Bacillota</taxon>
        <taxon>Bacilli</taxon>
        <taxon>Bacillales</taxon>
        <taxon>Caryophanaceae</taxon>
        <taxon>Planococcus</taxon>
    </lineage>
</organism>
<accession>A0ABM6IX56</accession>
<reference evidence="2 3" key="1">
    <citation type="submission" date="2017-01" db="EMBL/GenBank/DDBJ databases">
        <title>Planococcus faecalis genome complete sequence.</title>
        <authorList>
            <person name="Lee P.C."/>
        </authorList>
    </citation>
    <scope>NUCLEOTIDE SEQUENCE [LARGE SCALE GENOMIC DNA]</scope>
    <source>
        <strain evidence="2 3">AJ003</strain>
    </source>
</reference>
<proteinExistence type="predicted"/>
<gene>
    <name evidence="2" type="ORF">AJGP001_17070</name>
</gene>
<evidence type="ECO:0000259" key="1">
    <source>
        <dbReference type="PROSITE" id="PS51186"/>
    </source>
</evidence>
<sequence length="144" mass="17012">MFTGIRAITDSNKQEVLNLKVAAQQRGFIESVSQCLLEAEQDTRYVPLALYKENEIIGFSMYGKFDEQIWLDRFLVDERFQQQGLGRYFFRVLVDYLTELYPKKPIYLSVFEQNKVAIRLYQKLGFGFTEEVDENGEKIMIYPH</sequence>
<feature type="domain" description="N-acetyltransferase" evidence="1">
    <location>
        <begin position="3"/>
        <end position="144"/>
    </location>
</feature>
<dbReference type="InterPro" id="IPR016181">
    <property type="entry name" value="Acyl_CoA_acyltransferase"/>
</dbReference>
<keyword evidence="3" id="KW-1185">Reference proteome</keyword>
<dbReference type="SUPFAM" id="SSF55729">
    <property type="entry name" value="Acyl-CoA N-acyltransferases (Nat)"/>
    <property type="match status" value="1"/>
</dbReference>
<dbReference type="CDD" id="cd04301">
    <property type="entry name" value="NAT_SF"/>
    <property type="match status" value="1"/>
</dbReference>
<name>A0ABM6IX56_9BACL</name>
<dbReference type="InterPro" id="IPR027455">
    <property type="entry name" value="Sper_AcTfrase_N"/>
</dbReference>
<protein>
    <submittedName>
        <fullName evidence="2">Spermidine acetyltransferase</fullName>
    </submittedName>
</protein>
<dbReference type="Gene3D" id="3.40.630.30">
    <property type="match status" value="1"/>
</dbReference>
<evidence type="ECO:0000313" key="3">
    <source>
        <dbReference type="Proteomes" id="UP000189661"/>
    </source>
</evidence>
<dbReference type="InterPro" id="IPR050276">
    <property type="entry name" value="MshD_Acetyltransferase"/>
</dbReference>
<dbReference type="EMBL" id="CP019401">
    <property type="protein sequence ID" value="AQU81133.1"/>
    <property type="molecule type" value="Genomic_DNA"/>
</dbReference>
<dbReference type="Pfam" id="PF00583">
    <property type="entry name" value="Acetyltransf_1"/>
    <property type="match status" value="1"/>
</dbReference>
<evidence type="ECO:0000313" key="2">
    <source>
        <dbReference type="EMBL" id="AQU81133.1"/>
    </source>
</evidence>
<dbReference type="Gene3D" id="1.10.287.900">
    <property type="entry name" value="The crystal structure of the spermine/spermidine acetyltransferase from enterococcus faecali"/>
    <property type="match status" value="1"/>
</dbReference>
<dbReference type="InterPro" id="IPR000182">
    <property type="entry name" value="GNAT_dom"/>
</dbReference>
<dbReference type="PROSITE" id="PS51186">
    <property type="entry name" value="GNAT"/>
    <property type="match status" value="1"/>
</dbReference>
<dbReference type="PANTHER" id="PTHR43617">
    <property type="entry name" value="L-AMINO ACID N-ACETYLTRANSFERASE"/>
    <property type="match status" value="1"/>
</dbReference>
<dbReference type="Proteomes" id="UP000189661">
    <property type="component" value="Chromosome"/>
</dbReference>